<dbReference type="PANTHER" id="PTHR15079:SF3">
    <property type="entry name" value="MYELOID DIFFERENTIATION PRIMARY RESPONSE PROTEIN MYD88"/>
    <property type="match status" value="1"/>
</dbReference>
<dbReference type="STRING" id="7167.A0A182FXQ1"/>
<dbReference type="InterPro" id="IPR000157">
    <property type="entry name" value="TIR_dom"/>
</dbReference>
<dbReference type="PANTHER" id="PTHR15079">
    <property type="entry name" value="MYD88"/>
    <property type="match status" value="1"/>
</dbReference>
<dbReference type="GO" id="GO:0035325">
    <property type="term" value="F:Toll-like receptor binding"/>
    <property type="evidence" value="ECO:0007669"/>
    <property type="project" value="TreeGrafter"/>
</dbReference>
<proteinExistence type="predicted"/>
<dbReference type="GO" id="GO:0043123">
    <property type="term" value="P:positive regulation of canonical NF-kappaB signal transduction"/>
    <property type="evidence" value="ECO:0007669"/>
    <property type="project" value="InterPro"/>
</dbReference>
<accession>A0A182FXQ1</accession>
<dbReference type="VEuPathDB" id="VectorBase:AALB20_038327"/>
<organism evidence="1 2">
    <name type="scientific">Anopheles albimanus</name>
    <name type="common">New world malaria mosquito</name>
    <dbReference type="NCBI Taxonomy" id="7167"/>
    <lineage>
        <taxon>Eukaryota</taxon>
        <taxon>Metazoa</taxon>
        <taxon>Ecdysozoa</taxon>
        <taxon>Arthropoda</taxon>
        <taxon>Hexapoda</taxon>
        <taxon>Insecta</taxon>
        <taxon>Pterygota</taxon>
        <taxon>Neoptera</taxon>
        <taxon>Endopterygota</taxon>
        <taxon>Diptera</taxon>
        <taxon>Nematocera</taxon>
        <taxon>Culicoidea</taxon>
        <taxon>Culicidae</taxon>
        <taxon>Anophelinae</taxon>
        <taxon>Anopheles</taxon>
    </lineage>
</organism>
<dbReference type="GO" id="GO:0008063">
    <property type="term" value="P:Toll signaling pathway"/>
    <property type="evidence" value="ECO:0007669"/>
    <property type="project" value="TreeGrafter"/>
</dbReference>
<dbReference type="Pfam" id="PF13676">
    <property type="entry name" value="TIR_2"/>
    <property type="match status" value="1"/>
</dbReference>
<dbReference type="InterPro" id="IPR035897">
    <property type="entry name" value="Toll_tir_struct_dom_sf"/>
</dbReference>
<dbReference type="SMART" id="SM00255">
    <property type="entry name" value="TIR"/>
    <property type="match status" value="1"/>
</dbReference>
<name>A0A182FXQ1_ANOAL</name>
<dbReference type="GO" id="GO:0045087">
    <property type="term" value="P:innate immune response"/>
    <property type="evidence" value="ECO:0007669"/>
    <property type="project" value="TreeGrafter"/>
</dbReference>
<evidence type="ECO:0000313" key="1">
    <source>
        <dbReference type="EnsemblMetazoa" id="AALB014418-PA"/>
    </source>
</evidence>
<dbReference type="VEuPathDB" id="VectorBase:AALB014418"/>
<reference evidence="1" key="2">
    <citation type="submission" date="2022-08" db="UniProtKB">
        <authorList>
            <consortium name="EnsemblMetazoa"/>
        </authorList>
    </citation>
    <scope>IDENTIFICATION</scope>
    <source>
        <strain evidence="1">STECLA/ALBI9_A</strain>
    </source>
</reference>
<dbReference type="Gene3D" id="3.40.50.10140">
    <property type="entry name" value="Toll/interleukin-1 receptor homology (TIR) domain"/>
    <property type="match status" value="1"/>
</dbReference>
<dbReference type="PROSITE" id="PS50104">
    <property type="entry name" value="TIR"/>
    <property type="match status" value="1"/>
</dbReference>
<evidence type="ECO:0000313" key="2">
    <source>
        <dbReference type="Proteomes" id="UP000069272"/>
    </source>
</evidence>
<dbReference type="EnsemblMetazoa" id="AALB014418-RA">
    <property type="protein sequence ID" value="AALB014418-PA"/>
    <property type="gene ID" value="AALB014418"/>
</dbReference>
<dbReference type="GO" id="GO:0070976">
    <property type="term" value="F:TIR domain binding"/>
    <property type="evidence" value="ECO:0007669"/>
    <property type="project" value="InterPro"/>
</dbReference>
<sequence>PQSAVALLDRPHRSSSTALLLFLRDLQSTRCVTASSTCLEQNNTGTKQTMGEREDLDIITIDDTPEHKQQYDAFILYVDQDIDFVTRAVKNLEERGMRLCLKDRDILAGGDCEHTVLIRLIKERCRRLVVIISRAFLESPMNMFIVKVIRAMQIEQHQFRIIPCVIERCEIPQHMNFSFQLDYLRLRELFNFWDRLTDSIRGPVHV</sequence>
<dbReference type="InterPro" id="IPR017281">
    <property type="entry name" value="Myelin_different_resp_MyD88"/>
</dbReference>
<dbReference type="GO" id="GO:0005886">
    <property type="term" value="C:plasma membrane"/>
    <property type="evidence" value="ECO:0007669"/>
    <property type="project" value="TreeGrafter"/>
</dbReference>
<reference evidence="1 2" key="1">
    <citation type="journal article" date="2017" name="G3 (Bethesda)">
        <title>The Physical Genome Mapping of Anopheles albimanus Corrected Scaffold Misassemblies and Identified Interarm Rearrangements in Genus Anopheles.</title>
        <authorList>
            <person name="Artemov G.N."/>
            <person name="Peery A.N."/>
            <person name="Jiang X."/>
            <person name="Tu Z."/>
            <person name="Stegniy V.N."/>
            <person name="Sharakhova M.V."/>
            <person name="Sharakhov I.V."/>
        </authorList>
    </citation>
    <scope>NUCLEOTIDE SEQUENCE [LARGE SCALE GENOMIC DNA]</scope>
    <source>
        <strain evidence="1 2">ALBI9_A</strain>
    </source>
</reference>
<dbReference type="SUPFAM" id="SSF52200">
    <property type="entry name" value="Toll/Interleukin receptor TIR domain"/>
    <property type="match status" value="1"/>
</dbReference>
<dbReference type="GO" id="GO:0050830">
    <property type="term" value="P:defense response to Gram-positive bacterium"/>
    <property type="evidence" value="ECO:0007669"/>
    <property type="project" value="TreeGrafter"/>
</dbReference>
<dbReference type="GO" id="GO:0002755">
    <property type="term" value="P:MyD88-dependent toll-like receptor signaling pathway"/>
    <property type="evidence" value="ECO:0007669"/>
    <property type="project" value="InterPro"/>
</dbReference>
<keyword evidence="2" id="KW-1185">Reference proteome</keyword>
<dbReference type="GO" id="GO:0034142">
    <property type="term" value="P:toll-like receptor 4 signaling pathway"/>
    <property type="evidence" value="ECO:0007669"/>
    <property type="project" value="TreeGrafter"/>
</dbReference>
<dbReference type="Proteomes" id="UP000069272">
    <property type="component" value="Chromosome 3L"/>
</dbReference>
<protein>
    <submittedName>
        <fullName evidence="1">Uncharacterized protein</fullName>
    </submittedName>
</protein>
<dbReference type="AlphaFoldDB" id="A0A182FXQ1"/>